<proteinExistence type="inferred from homology"/>
<protein>
    <submittedName>
        <fullName evidence="7">Chemotaxis protein</fullName>
    </submittedName>
</protein>
<evidence type="ECO:0000256" key="1">
    <source>
        <dbReference type="ARBA" id="ARBA00023224"/>
    </source>
</evidence>
<feature type="domain" description="HAMP" evidence="6">
    <location>
        <begin position="188"/>
        <end position="240"/>
    </location>
</feature>
<keyword evidence="8" id="KW-1185">Reference proteome</keyword>
<dbReference type="InterPro" id="IPR004089">
    <property type="entry name" value="MCPsignal_dom"/>
</dbReference>
<name>A0A1J0GJ68_9CLOT</name>
<dbReference type="CDD" id="cd06225">
    <property type="entry name" value="HAMP"/>
    <property type="match status" value="1"/>
</dbReference>
<evidence type="ECO:0000259" key="5">
    <source>
        <dbReference type="PROSITE" id="PS50111"/>
    </source>
</evidence>
<dbReference type="Gene3D" id="1.10.287.950">
    <property type="entry name" value="Methyl-accepting chemotaxis protein"/>
    <property type="match status" value="1"/>
</dbReference>
<keyword evidence="4" id="KW-1133">Transmembrane helix</keyword>
<dbReference type="SUPFAM" id="SSF58104">
    <property type="entry name" value="Methyl-accepting chemotaxis protein (MCP) signaling domain"/>
    <property type="match status" value="1"/>
</dbReference>
<evidence type="ECO:0000313" key="8">
    <source>
        <dbReference type="Proteomes" id="UP000182569"/>
    </source>
</evidence>
<dbReference type="Pfam" id="PF00672">
    <property type="entry name" value="HAMP"/>
    <property type="match status" value="1"/>
</dbReference>
<evidence type="ECO:0000256" key="2">
    <source>
        <dbReference type="ARBA" id="ARBA00029447"/>
    </source>
</evidence>
<accession>A0A1J0GJ68</accession>
<dbReference type="KEGG" id="ceu:A7L45_15470"/>
<dbReference type="InterPro" id="IPR003660">
    <property type="entry name" value="HAMP_dom"/>
</dbReference>
<dbReference type="PROSITE" id="PS50885">
    <property type="entry name" value="HAMP"/>
    <property type="match status" value="1"/>
</dbReference>
<reference evidence="8" key="1">
    <citation type="journal article" date="2016" name="Front. Microbiol.">
        <title>Complete Genome Sequence of Clostridium estertheticum DSM 8809, a Microbe Identified in Spoiled Vacuum Packed Beef.</title>
        <authorList>
            <person name="Yu Z."/>
            <person name="Gunn L."/>
            <person name="Brennan E."/>
            <person name="Reid R."/>
            <person name="Wall P.G."/>
            <person name="Gaora O.P."/>
            <person name="Hurley D."/>
            <person name="Bolton D."/>
            <person name="Fanning S."/>
        </authorList>
    </citation>
    <scope>NUCLEOTIDE SEQUENCE [LARGE SCALE GENOMIC DNA]</scope>
    <source>
        <strain evidence="8">DSM 8809</strain>
    </source>
</reference>
<dbReference type="SMART" id="SM00283">
    <property type="entry name" value="MA"/>
    <property type="match status" value="1"/>
</dbReference>
<dbReference type="SUPFAM" id="SSF103190">
    <property type="entry name" value="Sensory domain-like"/>
    <property type="match status" value="1"/>
</dbReference>
<evidence type="ECO:0000256" key="3">
    <source>
        <dbReference type="PROSITE-ProRule" id="PRU00284"/>
    </source>
</evidence>
<dbReference type="Proteomes" id="UP000182569">
    <property type="component" value="Chromosome"/>
</dbReference>
<dbReference type="SMART" id="SM00304">
    <property type="entry name" value="HAMP"/>
    <property type="match status" value="1"/>
</dbReference>
<dbReference type="InterPro" id="IPR029151">
    <property type="entry name" value="Sensor-like_sf"/>
</dbReference>
<dbReference type="STRING" id="1552.A7L45_15470"/>
<dbReference type="Pfam" id="PF00015">
    <property type="entry name" value="MCPsignal"/>
    <property type="match status" value="1"/>
</dbReference>
<dbReference type="PANTHER" id="PTHR32089">
    <property type="entry name" value="METHYL-ACCEPTING CHEMOTAXIS PROTEIN MCPB"/>
    <property type="match status" value="1"/>
</dbReference>
<dbReference type="OrthoDB" id="369336at2"/>
<dbReference type="AlphaFoldDB" id="A0A1J0GJ68"/>
<keyword evidence="4" id="KW-0812">Transmembrane</keyword>
<dbReference type="GO" id="GO:0016020">
    <property type="term" value="C:membrane"/>
    <property type="evidence" value="ECO:0007669"/>
    <property type="project" value="InterPro"/>
</dbReference>
<feature type="domain" description="Methyl-accepting transducer" evidence="5">
    <location>
        <begin position="259"/>
        <end position="516"/>
    </location>
</feature>
<gene>
    <name evidence="7" type="ORF">A7L45_15470</name>
</gene>
<comment type="similarity">
    <text evidence="2">Belongs to the methyl-accepting chemotaxis (MCP) protein family.</text>
</comment>
<dbReference type="RefSeq" id="WP_071613674.1">
    <property type="nucleotide sequence ID" value="NZ_CP015756.1"/>
</dbReference>
<evidence type="ECO:0000256" key="4">
    <source>
        <dbReference type="SAM" id="Phobius"/>
    </source>
</evidence>
<dbReference type="Gene3D" id="6.10.340.10">
    <property type="match status" value="1"/>
</dbReference>
<dbReference type="EMBL" id="CP015756">
    <property type="protein sequence ID" value="APC41377.1"/>
    <property type="molecule type" value="Genomic_DNA"/>
</dbReference>
<dbReference type="PROSITE" id="PS50111">
    <property type="entry name" value="CHEMOTAXIS_TRANSDUC_2"/>
    <property type="match status" value="1"/>
</dbReference>
<evidence type="ECO:0000313" key="7">
    <source>
        <dbReference type="EMBL" id="APC41377.1"/>
    </source>
</evidence>
<keyword evidence="1 3" id="KW-0807">Transducer</keyword>
<organism evidence="7 8">
    <name type="scientific">Clostridium estertheticum subsp. estertheticum</name>
    <dbReference type="NCBI Taxonomy" id="1552"/>
    <lineage>
        <taxon>Bacteria</taxon>
        <taxon>Bacillati</taxon>
        <taxon>Bacillota</taxon>
        <taxon>Clostridia</taxon>
        <taxon>Eubacteriales</taxon>
        <taxon>Clostridiaceae</taxon>
        <taxon>Clostridium</taxon>
    </lineage>
</organism>
<dbReference type="GO" id="GO:0007165">
    <property type="term" value="P:signal transduction"/>
    <property type="evidence" value="ECO:0007669"/>
    <property type="project" value="UniProtKB-KW"/>
</dbReference>
<evidence type="ECO:0000259" key="6">
    <source>
        <dbReference type="PROSITE" id="PS50885"/>
    </source>
</evidence>
<keyword evidence="4" id="KW-0472">Membrane</keyword>
<feature type="transmembrane region" description="Helical" evidence="4">
    <location>
        <begin position="9"/>
        <end position="28"/>
    </location>
</feature>
<sequence>MFSSIRKRLIFNFVLIAAIIILTCTSFLTHQMINGIQNQMKADGITLANNIRASIEKTGIKNIDKIQDILDGIYDYSDGQLCYIDVVSKDKTLVAGTSKNSIGQKINSNELGSVFEEKTSGNIYEWKGISAYNVGMPIKDGNSVEYSLSVGISIDSMQKAIKDTIIKSIIHAITVLILAAIAGICIGKRIARPIESLKETIEKIGEGDLTAEYKVTGKDEIGKLAAVSKETTKSIRELVRKIKVISESLSDLSKNINEGGNTVALSSEEIASSVTSVSEEGIKQTESLEDAVRLLENFSVDLDNVENELTILADIGNTIKEDTNIGADTVNKLTNTIDEMLNSFLIGKSKVDNLDKTIFQINSIVDVINGVASQTNLLALNASIEAARAGEAGKGFSVVAEEIRKLAEEVLNSSKSITQLINTVIEETEVVSSATKHATKMVEESRNEVNNVANSSKRTIEKVNEISKEINKVRLVLKGTMESRNKILNTVENIASKSQEISALSEEVTASTEEQTAITNELAITSQKIVTISSELKNDISSFNV</sequence>
<dbReference type="PANTHER" id="PTHR32089:SF112">
    <property type="entry name" value="LYSOZYME-LIKE PROTEIN-RELATED"/>
    <property type="match status" value="1"/>
</dbReference>